<dbReference type="Gene3D" id="4.10.400.10">
    <property type="entry name" value="Low-density Lipoprotein Receptor"/>
    <property type="match status" value="4"/>
</dbReference>
<feature type="disulfide bond" evidence="10">
    <location>
        <begin position="146"/>
        <end position="164"/>
    </location>
</feature>
<dbReference type="PRINTS" id="PR00261">
    <property type="entry name" value="LDLRECEPTOR"/>
</dbReference>
<feature type="disulfide bond" evidence="10">
    <location>
        <begin position="139"/>
        <end position="151"/>
    </location>
</feature>
<dbReference type="InterPro" id="IPR002172">
    <property type="entry name" value="LDrepeatLR_classA_rpt"/>
</dbReference>
<dbReference type="InterPro" id="IPR036055">
    <property type="entry name" value="LDL_receptor-like_sf"/>
</dbReference>
<evidence type="ECO:0000256" key="5">
    <source>
        <dbReference type="ARBA" id="ARBA00022989"/>
    </source>
</evidence>
<reference evidence="13 14" key="1">
    <citation type="submission" date="2023-11" db="EMBL/GenBank/DDBJ databases">
        <title>Halocaridina rubra genome assembly.</title>
        <authorList>
            <person name="Smith C."/>
        </authorList>
    </citation>
    <scope>NUCLEOTIDE SEQUENCE [LARGE SCALE GENOMIC DNA]</scope>
    <source>
        <strain evidence="13">EP-1</strain>
        <tissue evidence="13">Whole</tissue>
    </source>
</reference>
<dbReference type="EMBL" id="JAXCGZ010018918">
    <property type="protein sequence ID" value="KAK7067130.1"/>
    <property type="molecule type" value="Genomic_DNA"/>
</dbReference>
<evidence type="ECO:0000256" key="3">
    <source>
        <dbReference type="ARBA" id="ARBA00022729"/>
    </source>
</evidence>
<dbReference type="FunFam" id="4.10.400.10:FF:000034">
    <property type="entry name" value="Low-density lipoprotein receptor-related protein 2"/>
    <property type="match status" value="2"/>
</dbReference>
<evidence type="ECO:0000256" key="2">
    <source>
        <dbReference type="ARBA" id="ARBA00022692"/>
    </source>
</evidence>
<dbReference type="PANTHER" id="PTHR22722:SF5">
    <property type="entry name" value="LOW-DENSITY LIPOPROTEIN RECEPTOR-RELATED PROTEIN 1B"/>
    <property type="match status" value="1"/>
</dbReference>
<keyword evidence="3 12" id="KW-0732">Signal</keyword>
<feature type="disulfide bond" evidence="10">
    <location>
        <begin position="67"/>
        <end position="85"/>
    </location>
</feature>
<dbReference type="AlphaFoldDB" id="A0AAN8WVN2"/>
<feature type="signal peptide" evidence="12">
    <location>
        <begin position="1"/>
        <end position="20"/>
    </location>
</feature>
<evidence type="ECO:0000256" key="6">
    <source>
        <dbReference type="ARBA" id="ARBA00023136"/>
    </source>
</evidence>
<comment type="caution">
    <text evidence="13">The sequence shown here is derived from an EMBL/GenBank/DDBJ whole genome shotgun (WGS) entry which is preliminary data.</text>
</comment>
<keyword evidence="2 11" id="KW-0812">Transmembrane</keyword>
<evidence type="ECO:0000256" key="8">
    <source>
        <dbReference type="ARBA" id="ARBA00023170"/>
    </source>
</evidence>
<sequence length="297" mass="32390">MRGLILLLILQALFTVLVESSSCARDKFKCRGDKCIYESWVCDGRQDCLHADDEQHCGRCPIHHFECSSGTCIENSKICDEKPDCDDGSDESSCGTECYSVEFTCSNGECISGHALRCDGKQDCSDGSDEHDCESNPSCSQDQFTCFNGTCIKSSWVCDGDADCSSGEDEKNCEKFATCPSDQITCPNGGCASNYFLCLLDIIENTTPHPDVKPLSISSNTTNVKNQGSRCSLGEGCLGKVMAVVFGTLAILTLAFIGSFCLRYRRKARSGLSPYFPLSRQQETISHDESITMSNVL</sequence>
<evidence type="ECO:0000313" key="13">
    <source>
        <dbReference type="EMBL" id="KAK7067130.1"/>
    </source>
</evidence>
<feature type="disulfide bond" evidence="10">
    <location>
        <begin position="60"/>
        <end position="72"/>
    </location>
</feature>
<keyword evidence="4" id="KW-0677">Repeat</keyword>
<accession>A0AAN8WVN2</accession>
<feature type="disulfide bond" evidence="10">
    <location>
        <begin position="42"/>
        <end position="57"/>
    </location>
</feature>
<feature type="disulfide bond" evidence="10">
    <location>
        <begin position="23"/>
        <end position="35"/>
    </location>
</feature>
<gene>
    <name evidence="13" type="ORF">SK128_006565</name>
</gene>
<proteinExistence type="predicted"/>
<feature type="transmembrane region" description="Helical" evidence="11">
    <location>
        <begin position="241"/>
        <end position="262"/>
    </location>
</feature>
<dbReference type="GO" id="GO:0043235">
    <property type="term" value="C:receptor complex"/>
    <property type="evidence" value="ECO:0007669"/>
    <property type="project" value="TreeGrafter"/>
</dbReference>
<evidence type="ECO:0000256" key="1">
    <source>
        <dbReference type="ARBA" id="ARBA00004167"/>
    </source>
</evidence>
<name>A0AAN8WVN2_HALRR</name>
<keyword evidence="5 11" id="KW-1133">Transmembrane helix</keyword>
<comment type="subcellular location">
    <subcellularLocation>
        <location evidence="1">Membrane</location>
        <topology evidence="1">Single-pass membrane protein</topology>
    </subcellularLocation>
</comment>
<keyword evidence="6 11" id="KW-0472">Membrane</keyword>
<dbReference type="PROSITE" id="PS01209">
    <property type="entry name" value="LDLRA_1"/>
    <property type="match status" value="2"/>
</dbReference>
<evidence type="ECO:0000256" key="12">
    <source>
        <dbReference type="SAM" id="SignalP"/>
    </source>
</evidence>
<dbReference type="PANTHER" id="PTHR22722">
    <property type="entry name" value="LOW-DENSITY LIPOPROTEIN RECEPTOR-RELATED PROTEIN 2-RELATED"/>
    <property type="match status" value="1"/>
</dbReference>
<feature type="disulfide bond" evidence="10">
    <location>
        <begin position="98"/>
        <end position="110"/>
    </location>
</feature>
<evidence type="ECO:0000313" key="14">
    <source>
        <dbReference type="Proteomes" id="UP001381693"/>
    </source>
</evidence>
<dbReference type="Pfam" id="PF00057">
    <property type="entry name" value="Ldl_recept_a"/>
    <property type="match status" value="4"/>
</dbReference>
<feature type="disulfide bond" evidence="10">
    <location>
        <begin position="118"/>
        <end position="133"/>
    </location>
</feature>
<dbReference type="PROSITE" id="PS50068">
    <property type="entry name" value="LDLRA_2"/>
    <property type="match status" value="4"/>
</dbReference>
<feature type="chain" id="PRO_5042929651" evidence="12">
    <location>
        <begin position="21"/>
        <end position="297"/>
    </location>
</feature>
<dbReference type="CDD" id="cd00112">
    <property type="entry name" value="LDLa"/>
    <property type="match status" value="4"/>
</dbReference>
<dbReference type="SUPFAM" id="SSF57424">
    <property type="entry name" value="LDL receptor-like module"/>
    <property type="match status" value="4"/>
</dbReference>
<feature type="disulfide bond" evidence="10">
    <location>
        <begin position="79"/>
        <end position="94"/>
    </location>
</feature>
<keyword evidence="9" id="KW-0325">Glycoprotein</keyword>
<dbReference type="InterPro" id="IPR051221">
    <property type="entry name" value="LDLR-related"/>
</dbReference>
<keyword evidence="8" id="KW-0675">Receptor</keyword>
<dbReference type="GO" id="GO:0005041">
    <property type="term" value="F:low-density lipoprotein particle receptor activity"/>
    <property type="evidence" value="ECO:0007669"/>
    <property type="project" value="TreeGrafter"/>
</dbReference>
<keyword evidence="7 10" id="KW-1015">Disulfide bond</keyword>
<dbReference type="SMART" id="SM00192">
    <property type="entry name" value="LDLa"/>
    <property type="match status" value="4"/>
</dbReference>
<feature type="disulfide bond" evidence="10">
    <location>
        <begin position="30"/>
        <end position="48"/>
    </location>
</feature>
<protein>
    <submittedName>
        <fullName evidence="13">Uncharacterized protein</fullName>
    </submittedName>
</protein>
<evidence type="ECO:0000256" key="7">
    <source>
        <dbReference type="ARBA" id="ARBA00023157"/>
    </source>
</evidence>
<feature type="disulfide bond" evidence="10">
    <location>
        <begin position="158"/>
        <end position="173"/>
    </location>
</feature>
<evidence type="ECO:0000256" key="10">
    <source>
        <dbReference type="PROSITE-ProRule" id="PRU00124"/>
    </source>
</evidence>
<comment type="caution">
    <text evidence="10">Lacks conserved residue(s) required for the propagation of feature annotation.</text>
</comment>
<keyword evidence="14" id="KW-1185">Reference proteome</keyword>
<organism evidence="13 14">
    <name type="scientific">Halocaridina rubra</name>
    <name type="common">Hawaiian red shrimp</name>
    <dbReference type="NCBI Taxonomy" id="373956"/>
    <lineage>
        <taxon>Eukaryota</taxon>
        <taxon>Metazoa</taxon>
        <taxon>Ecdysozoa</taxon>
        <taxon>Arthropoda</taxon>
        <taxon>Crustacea</taxon>
        <taxon>Multicrustacea</taxon>
        <taxon>Malacostraca</taxon>
        <taxon>Eumalacostraca</taxon>
        <taxon>Eucarida</taxon>
        <taxon>Decapoda</taxon>
        <taxon>Pleocyemata</taxon>
        <taxon>Caridea</taxon>
        <taxon>Atyoidea</taxon>
        <taxon>Atyidae</taxon>
        <taxon>Halocaridina</taxon>
    </lineage>
</organism>
<evidence type="ECO:0000256" key="9">
    <source>
        <dbReference type="ARBA" id="ARBA00023180"/>
    </source>
</evidence>
<dbReference type="GO" id="GO:0005886">
    <property type="term" value="C:plasma membrane"/>
    <property type="evidence" value="ECO:0007669"/>
    <property type="project" value="TreeGrafter"/>
</dbReference>
<dbReference type="InterPro" id="IPR023415">
    <property type="entry name" value="LDLR_class-A_CS"/>
</dbReference>
<evidence type="ECO:0000256" key="11">
    <source>
        <dbReference type="SAM" id="Phobius"/>
    </source>
</evidence>
<evidence type="ECO:0000256" key="4">
    <source>
        <dbReference type="ARBA" id="ARBA00022737"/>
    </source>
</evidence>
<dbReference type="Proteomes" id="UP001381693">
    <property type="component" value="Unassembled WGS sequence"/>
</dbReference>